<sequence>MKEYLEFKKARCKDCYKCLRECPVKAIEVKEHQARIITERCILCGRCTVVCPQNAKIVHSEKDEVDALLLGNDNVVASVAPSFISSFRLRNFSQMETVLYKLGFAYAEETAVGANAVTKEYEKCIATGNFPNFITSACPALCRLIQEYHPYALKYLAPVDSPMIAHAKMLRKRFPGCRVVFIGPCIAKKREARESGLIDGVLTFEDLRRFMTERGVTFPLPDAQEEFERYSCTGITDGTPANKSKCYPVRRGIIHSFEHRPEGYDYMAVDGPDGCVNALENIEKMTGVFLEMNMCKNACVGGPCSLVEDCEGVRAAVDVKRYVREECEALPREMPGDRPYDVDISAVYPPMESKSLIPTEEQIAEILQRTGKFKPEDELNCGSCGYPTCREKAWAVFNGYADIDICLPYMRERAESMSYEIIHNSPEGIVVLDSEMNVVDINSKAKELLGITAVSLKGLPAIDFFNPTEFLIAQNSGRQYVRKKIYVAETKRHLEISISILKGNHALFGILKDITEEVHYNEKLGKMRMETLATTDEVIKKQMRVAQEIASLLGETTAETKVALLKLKKTLMQEEEERERSEK</sequence>
<dbReference type="PROSITE" id="PS51379">
    <property type="entry name" value="4FE4S_FER_2"/>
    <property type="match status" value="2"/>
</dbReference>
<feature type="domain" description="4Fe-4S ferredoxin-type" evidence="6">
    <location>
        <begin position="3"/>
        <end position="31"/>
    </location>
</feature>
<dbReference type="InterPro" id="IPR017900">
    <property type="entry name" value="4Fe4S_Fe_S_CS"/>
</dbReference>
<dbReference type="PANTHER" id="PTHR11615">
    <property type="entry name" value="NITRATE, FORMATE, IRON DEHYDROGENASE"/>
    <property type="match status" value="1"/>
</dbReference>
<name>A0A9D2GPY6_9BACT</name>
<dbReference type="InterPro" id="IPR004108">
    <property type="entry name" value="Fe_hydrogenase_lsu_C"/>
</dbReference>
<dbReference type="SUPFAM" id="SSF54862">
    <property type="entry name" value="4Fe-4S ferredoxins"/>
    <property type="match status" value="1"/>
</dbReference>
<evidence type="ECO:0000259" key="6">
    <source>
        <dbReference type="PROSITE" id="PS51379"/>
    </source>
</evidence>
<keyword evidence="2" id="KW-0479">Metal-binding</keyword>
<reference evidence="8" key="1">
    <citation type="journal article" date="2021" name="PeerJ">
        <title>Extensive microbial diversity within the chicken gut microbiome revealed by metagenomics and culture.</title>
        <authorList>
            <person name="Gilroy R."/>
            <person name="Ravi A."/>
            <person name="Getino M."/>
            <person name="Pursley I."/>
            <person name="Horton D.L."/>
            <person name="Alikhan N.F."/>
            <person name="Baker D."/>
            <person name="Gharbi K."/>
            <person name="Hall N."/>
            <person name="Watson M."/>
            <person name="Adriaenssens E.M."/>
            <person name="Foster-Nyarko E."/>
            <person name="Jarju S."/>
            <person name="Secka A."/>
            <person name="Antonio M."/>
            <person name="Oren A."/>
            <person name="Chaudhuri R.R."/>
            <person name="La Ragione R."/>
            <person name="Hildebrand F."/>
            <person name="Pallen M.J."/>
        </authorList>
    </citation>
    <scope>NUCLEOTIDE SEQUENCE</scope>
    <source>
        <strain evidence="8">Gambia16-554</strain>
    </source>
</reference>
<dbReference type="SMART" id="SM00091">
    <property type="entry name" value="PAS"/>
    <property type="match status" value="1"/>
</dbReference>
<dbReference type="Proteomes" id="UP000824115">
    <property type="component" value="Unassembled WGS sequence"/>
</dbReference>
<dbReference type="Gene3D" id="3.30.450.20">
    <property type="entry name" value="PAS domain"/>
    <property type="match status" value="1"/>
</dbReference>
<evidence type="ECO:0000313" key="9">
    <source>
        <dbReference type="Proteomes" id="UP000824115"/>
    </source>
</evidence>
<proteinExistence type="predicted"/>
<dbReference type="NCBIfam" id="TIGR00229">
    <property type="entry name" value="sensory_box"/>
    <property type="match status" value="1"/>
</dbReference>
<comment type="caution">
    <text evidence="8">The sequence shown here is derived from an EMBL/GenBank/DDBJ whole genome shotgun (WGS) entry which is preliminary data.</text>
</comment>
<dbReference type="SUPFAM" id="SSF55785">
    <property type="entry name" value="PYP-like sensor domain (PAS domain)"/>
    <property type="match status" value="1"/>
</dbReference>
<feature type="domain" description="PAS" evidence="5">
    <location>
        <begin position="414"/>
        <end position="484"/>
    </location>
</feature>
<dbReference type="InterPro" id="IPR007202">
    <property type="entry name" value="4Fe-4S_dom"/>
</dbReference>
<dbReference type="GO" id="GO:0046872">
    <property type="term" value="F:metal ion binding"/>
    <property type="evidence" value="ECO:0007669"/>
    <property type="project" value="UniProtKB-KW"/>
</dbReference>
<dbReference type="PROSITE" id="PS51656">
    <property type="entry name" value="4FE4S"/>
    <property type="match status" value="1"/>
</dbReference>
<dbReference type="EMBL" id="DXAW01000113">
    <property type="protein sequence ID" value="HIZ86147.1"/>
    <property type="molecule type" value="Genomic_DNA"/>
</dbReference>
<reference evidence="8" key="2">
    <citation type="submission" date="2021-04" db="EMBL/GenBank/DDBJ databases">
        <authorList>
            <person name="Gilroy R."/>
        </authorList>
    </citation>
    <scope>NUCLEOTIDE SEQUENCE</scope>
    <source>
        <strain evidence="8">Gambia16-554</strain>
    </source>
</reference>
<dbReference type="InterPro" id="IPR050340">
    <property type="entry name" value="Cytosolic_Fe-S_CAF"/>
</dbReference>
<keyword evidence="1" id="KW-0004">4Fe-4S</keyword>
<protein>
    <submittedName>
        <fullName evidence="8">PAS domain S-box protein</fullName>
    </submittedName>
</protein>
<evidence type="ECO:0000259" key="5">
    <source>
        <dbReference type="PROSITE" id="PS50112"/>
    </source>
</evidence>
<dbReference type="Gene3D" id="1.10.15.40">
    <property type="entry name" value="Electron transport complex subunit B, putative Fe-S cluster"/>
    <property type="match status" value="1"/>
</dbReference>
<dbReference type="InterPro" id="IPR000014">
    <property type="entry name" value="PAS"/>
</dbReference>
<dbReference type="GO" id="GO:0051539">
    <property type="term" value="F:4 iron, 4 sulfur cluster binding"/>
    <property type="evidence" value="ECO:0007669"/>
    <property type="project" value="UniProtKB-KW"/>
</dbReference>
<dbReference type="InterPro" id="IPR009016">
    <property type="entry name" value="Fe_hydrogenase"/>
</dbReference>
<evidence type="ECO:0000313" key="8">
    <source>
        <dbReference type="EMBL" id="HIZ86147.1"/>
    </source>
</evidence>
<dbReference type="InterPro" id="IPR017896">
    <property type="entry name" value="4Fe4S_Fe-S-bd"/>
</dbReference>
<dbReference type="AlphaFoldDB" id="A0A9D2GPY6"/>
<gene>
    <name evidence="8" type="ORF">IAC04_06625</name>
</gene>
<evidence type="ECO:0000256" key="2">
    <source>
        <dbReference type="ARBA" id="ARBA00022723"/>
    </source>
</evidence>
<feature type="domain" description="4Fe-4S" evidence="7">
    <location>
        <begin position="362"/>
        <end position="423"/>
    </location>
</feature>
<dbReference type="CDD" id="cd00130">
    <property type="entry name" value="PAS"/>
    <property type="match status" value="1"/>
</dbReference>
<evidence type="ECO:0000259" key="7">
    <source>
        <dbReference type="PROSITE" id="PS51656"/>
    </source>
</evidence>
<dbReference type="PROSITE" id="PS50112">
    <property type="entry name" value="PAS"/>
    <property type="match status" value="1"/>
</dbReference>
<dbReference type="Gene3D" id="3.40.950.10">
    <property type="entry name" value="Fe-only Hydrogenase (Larger Subunit), Chain L, domain 3"/>
    <property type="match status" value="1"/>
</dbReference>
<dbReference type="SUPFAM" id="SSF53920">
    <property type="entry name" value="Fe-only hydrogenase"/>
    <property type="match status" value="1"/>
</dbReference>
<feature type="domain" description="4Fe-4S ferredoxin-type" evidence="6">
    <location>
        <begin position="32"/>
        <end position="61"/>
    </location>
</feature>
<evidence type="ECO:0000256" key="4">
    <source>
        <dbReference type="ARBA" id="ARBA00023014"/>
    </source>
</evidence>
<accession>A0A9D2GPY6</accession>
<evidence type="ECO:0000256" key="1">
    <source>
        <dbReference type="ARBA" id="ARBA00022485"/>
    </source>
</evidence>
<dbReference type="Pfam" id="PF02906">
    <property type="entry name" value="Fe_hyd_lg_C"/>
    <property type="match status" value="1"/>
</dbReference>
<dbReference type="Pfam" id="PF04060">
    <property type="entry name" value="FeS"/>
    <property type="match status" value="1"/>
</dbReference>
<evidence type="ECO:0000256" key="3">
    <source>
        <dbReference type="ARBA" id="ARBA00023004"/>
    </source>
</evidence>
<keyword evidence="3" id="KW-0408">Iron</keyword>
<keyword evidence="4" id="KW-0411">Iron-sulfur</keyword>
<organism evidence="8 9">
    <name type="scientific">Candidatus Coprenecus stercoravium</name>
    <dbReference type="NCBI Taxonomy" id="2840735"/>
    <lineage>
        <taxon>Bacteria</taxon>
        <taxon>Pseudomonadati</taxon>
        <taxon>Bacteroidota</taxon>
        <taxon>Bacteroidia</taxon>
        <taxon>Bacteroidales</taxon>
        <taxon>Rikenellaceae</taxon>
        <taxon>Rikenellaceae incertae sedis</taxon>
        <taxon>Candidatus Coprenecus</taxon>
    </lineage>
</organism>
<dbReference type="InterPro" id="IPR035965">
    <property type="entry name" value="PAS-like_dom_sf"/>
</dbReference>
<dbReference type="PROSITE" id="PS00198">
    <property type="entry name" value="4FE4S_FER_1"/>
    <property type="match status" value="1"/>
</dbReference>
<dbReference type="Pfam" id="PF13188">
    <property type="entry name" value="PAS_8"/>
    <property type="match status" value="1"/>
</dbReference>
<dbReference type="Gene3D" id="3.30.70.20">
    <property type="match status" value="1"/>
</dbReference>
<dbReference type="Pfam" id="PF12838">
    <property type="entry name" value="Fer4_7"/>
    <property type="match status" value="1"/>
</dbReference>